<keyword evidence="1 4" id="KW-0349">Heme</keyword>
<evidence type="ECO:0000259" key="5">
    <source>
        <dbReference type="PROSITE" id="PS51007"/>
    </source>
</evidence>
<dbReference type="PANTHER" id="PTHR35889:SF3">
    <property type="entry name" value="F-BOX DOMAIN-CONTAINING PROTEIN"/>
    <property type="match status" value="1"/>
</dbReference>
<dbReference type="AlphaFoldDB" id="A0A5C5WL43"/>
<evidence type="ECO:0000313" key="7">
    <source>
        <dbReference type="Proteomes" id="UP000317243"/>
    </source>
</evidence>
<dbReference type="GO" id="GO:0009055">
    <property type="term" value="F:electron transfer activity"/>
    <property type="evidence" value="ECO:0007669"/>
    <property type="project" value="InterPro"/>
</dbReference>
<dbReference type="EMBL" id="SIHI01000013">
    <property type="protein sequence ID" value="TWT51516.1"/>
    <property type="molecule type" value="Genomic_DNA"/>
</dbReference>
<feature type="domain" description="Cytochrome c" evidence="5">
    <location>
        <begin position="135"/>
        <end position="240"/>
    </location>
</feature>
<gene>
    <name evidence="6" type="ORF">KOR42_35640</name>
</gene>
<dbReference type="GO" id="GO:0020037">
    <property type="term" value="F:heme binding"/>
    <property type="evidence" value="ECO:0007669"/>
    <property type="project" value="InterPro"/>
</dbReference>
<sequence>MMVRAFFELVFAKSHEQSGRKRSHSFQASALSTTSQNRRGRSLAMIVCGTVLLALVSSDVSAELTTEHRREIASLKRTVSRVGSMLRRDKVEEAEQTLEEVESRLDAIIEEAGISEDDRALAAIQSELERQKGLMDKSSGKPSKTKSEVSFVEDIAPIIDQKCLGCHGANNPRNGLRLDSFAGWRRGGQSGSLLIPGQPARSLLIARLSAPEGRGRMPARGEPLSKDEIMLVGQWIAQGAKLDFGSPQATLADLIYEHQKETLDVQIPKPTGTETVSFTQDMAPWMANLCLNCHNSRNKSGGLSVETFFDLMKGGDSGEVIIPGDMENSRFFRLVGGLELPRMPQGQGRITRQNYEDMKKWFAEGNTFDGADPRTNIRTYVRSEAEMLAEQFRSKTDEEMIAHRLERTTEQLRRSVPNDPRESFDSEHFLVVGNVDQDRLEEVAEDAEEQLSKLHKMFGGEGLPWRGKLAIFVLKDRFSYDEFNQVVEMRRADQEMSGHSKVTASHEDAYIAFQDRGDDESDLPTTEQLLIEHLTGAYLKQSGTALPDWVVSGTGVMMAMKGVRTGPHVLQMKQTAGSLVPTLGKPEDVFADGSFSPATIGPVGYTLVQYLLDQGGPGKFARLIQGFRNGLSADRAFRDAYGADAGQIARGYLTSLRV</sequence>
<protein>
    <submittedName>
        <fullName evidence="6">Planctomycete cytochrome C</fullName>
    </submittedName>
</protein>
<dbReference type="GO" id="GO:0046872">
    <property type="term" value="F:metal ion binding"/>
    <property type="evidence" value="ECO:0007669"/>
    <property type="project" value="UniProtKB-KW"/>
</dbReference>
<dbReference type="PANTHER" id="PTHR35889">
    <property type="entry name" value="CYCLOINULO-OLIGOSACCHARIDE FRUCTANOTRANSFERASE-RELATED"/>
    <property type="match status" value="1"/>
</dbReference>
<evidence type="ECO:0000256" key="3">
    <source>
        <dbReference type="ARBA" id="ARBA00023004"/>
    </source>
</evidence>
<dbReference type="OrthoDB" id="9809746at2"/>
<dbReference type="InterPro" id="IPR011429">
    <property type="entry name" value="Cyt_c_Planctomycete-type"/>
</dbReference>
<keyword evidence="2 4" id="KW-0479">Metal-binding</keyword>
<keyword evidence="7" id="KW-1185">Reference proteome</keyword>
<dbReference type="InterPro" id="IPR036909">
    <property type="entry name" value="Cyt_c-like_dom_sf"/>
</dbReference>
<dbReference type="Pfam" id="PF07635">
    <property type="entry name" value="PSCyt1"/>
    <property type="match status" value="2"/>
</dbReference>
<accession>A0A5C5WL43</accession>
<evidence type="ECO:0000256" key="4">
    <source>
        <dbReference type="PROSITE-ProRule" id="PRU00433"/>
    </source>
</evidence>
<dbReference type="PROSITE" id="PS51007">
    <property type="entry name" value="CYTC"/>
    <property type="match status" value="1"/>
</dbReference>
<keyword evidence="3 4" id="KW-0408">Iron</keyword>
<evidence type="ECO:0000256" key="1">
    <source>
        <dbReference type="ARBA" id="ARBA00022617"/>
    </source>
</evidence>
<evidence type="ECO:0000256" key="2">
    <source>
        <dbReference type="ARBA" id="ARBA00022723"/>
    </source>
</evidence>
<proteinExistence type="predicted"/>
<dbReference type="SUPFAM" id="SSF46626">
    <property type="entry name" value="Cytochrome c"/>
    <property type="match status" value="1"/>
</dbReference>
<comment type="caution">
    <text evidence="6">The sequence shown here is derived from an EMBL/GenBank/DDBJ whole genome shotgun (WGS) entry which is preliminary data.</text>
</comment>
<reference evidence="6 7" key="1">
    <citation type="submission" date="2019-02" db="EMBL/GenBank/DDBJ databases">
        <title>Deep-cultivation of Planctomycetes and their phenomic and genomic characterization uncovers novel biology.</title>
        <authorList>
            <person name="Wiegand S."/>
            <person name="Jogler M."/>
            <person name="Boedeker C."/>
            <person name="Pinto D."/>
            <person name="Vollmers J."/>
            <person name="Rivas-Marin E."/>
            <person name="Kohn T."/>
            <person name="Peeters S.H."/>
            <person name="Heuer A."/>
            <person name="Rast P."/>
            <person name="Oberbeckmann S."/>
            <person name="Bunk B."/>
            <person name="Jeske O."/>
            <person name="Meyerdierks A."/>
            <person name="Storesund J.E."/>
            <person name="Kallscheuer N."/>
            <person name="Luecker S."/>
            <person name="Lage O.M."/>
            <person name="Pohl T."/>
            <person name="Merkel B.J."/>
            <person name="Hornburger P."/>
            <person name="Mueller R.-W."/>
            <person name="Bruemmer F."/>
            <person name="Labrenz M."/>
            <person name="Spormann A.M."/>
            <person name="Op Den Camp H."/>
            <person name="Overmann J."/>
            <person name="Amann R."/>
            <person name="Jetten M.S.M."/>
            <person name="Mascher T."/>
            <person name="Medema M.H."/>
            <person name="Devos D.P."/>
            <person name="Kaster A.-K."/>
            <person name="Ovreas L."/>
            <person name="Rohde M."/>
            <person name="Galperin M.Y."/>
            <person name="Jogler C."/>
        </authorList>
    </citation>
    <scope>NUCLEOTIDE SEQUENCE [LARGE SCALE GENOMIC DNA]</scope>
    <source>
        <strain evidence="6 7">KOR42</strain>
    </source>
</reference>
<name>A0A5C5WL43_9PLAN</name>
<organism evidence="6 7">
    <name type="scientific">Thalassoglobus neptunius</name>
    <dbReference type="NCBI Taxonomy" id="1938619"/>
    <lineage>
        <taxon>Bacteria</taxon>
        <taxon>Pseudomonadati</taxon>
        <taxon>Planctomycetota</taxon>
        <taxon>Planctomycetia</taxon>
        <taxon>Planctomycetales</taxon>
        <taxon>Planctomycetaceae</taxon>
        <taxon>Thalassoglobus</taxon>
    </lineage>
</organism>
<evidence type="ECO:0000313" key="6">
    <source>
        <dbReference type="EMBL" id="TWT51516.1"/>
    </source>
</evidence>
<dbReference type="InterPro" id="IPR009056">
    <property type="entry name" value="Cyt_c-like_dom"/>
</dbReference>
<dbReference type="Proteomes" id="UP000317243">
    <property type="component" value="Unassembled WGS sequence"/>
</dbReference>